<dbReference type="SMART" id="SM00879">
    <property type="entry name" value="Brix"/>
    <property type="match status" value="1"/>
</dbReference>
<evidence type="ECO:0000256" key="1">
    <source>
        <dbReference type="SAM" id="MobiDB-lite"/>
    </source>
</evidence>
<feature type="region of interest" description="Disordered" evidence="1">
    <location>
        <begin position="1"/>
        <end position="33"/>
    </location>
</feature>
<dbReference type="InParanoid" id="C1G166"/>
<dbReference type="RefSeq" id="XP_010755901.1">
    <property type="nucleotide sequence ID" value="XM_010757599.1"/>
</dbReference>
<dbReference type="PANTHER" id="PTHR12661">
    <property type="entry name" value="PETER PAN-RELATED"/>
    <property type="match status" value="1"/>
</dbReference>
<dbReference type="GO" id="GO:0000027">
    <property type="term" value="P:ribosomal large subunit assembly"/>
    <property type="evidence" value="ECO:0007669"/>
    <property type="project" value="TreeGrafter"/>
</dbReference>
<proteinExistence type="predicted"/>
<name>C1G166_PARBD</name>
<dbReference type="KEGG" id="pbn:PADG_00606"/>
<feature type="compositionally biased region" description="Basic residues" evidence="1">
    <location>
        <begin position="1"/>
        <end position="11"/>
    </location>
</feature>
<sequence>MAKRRTKKRTHLQAGSSSNAAPKSASASMTKSPKSMVIRMGAGEVGPSVSQLVKDVRAMMEPDTASRLKERKSNKLKDYTVMTGPLGVTHLLLFSKSSTGNTNFRLALAPRGPTLHFRVENYSLCKDVVKALKHPKGWGKLHLTPPLLVMNNLMSSNTDNEHISKAVPKHLESLATTVFQSLFPLISPQTTPLSSIRRIMLLNRELSPEQTEDGLYILNLRHYAITTKRTGIPKRIRRLNPKEQRHRDRKTGALPNLGKLDDVADYLLDPSAAGYTSASETELDTDAEVEVLENTAKKVLNKRELQRMKGGEKKSSKPSDPNVEKRAVKLVELGPRMKLKLTKVEEGLCGGKVLWHHVLAKTEAETKELDEAWEKRRKEKEQRRKEQKENIERKRKEKRGGGKGDAIKEGEDGEDDGEDDEDLHDQWDGEDFDDGDEDMEDASPTIKGGTYHHLMWPWSPLFDMFFLYKVKRVVLKTVHDLLSNYTVD</sequence>
<feature type="region of interest" description="Disordered" evidence="1">
    <location>
        <begin position="304"/>
        <end position="325"/>
    </location>
</feature>
<dbReference type="eggNOG" id="KOG2963">
    <property type="taxonomic scope" value="Eukaryota"/>
</dbReference>
<dbReference type="AlphaFoldDB" id="C1G166"/>
<evidence type="ECO:0000313" key="4">
    <source>
        <dbReference type="Proteomes" id="UP000001628"/>
    </source>
</evidence>
<keyword evidence="4" id="KW-1185">Reference proteome</keyword>
<evidence type="ECO:0000259" key="2">
    <source>
        <dbReference type="PROSITE" id="PS50833"/>
    </source>
</evidence>
<dbReference type="InterPro" id="IPR007109">
    <property type="entry name" value="Brix"/>
</dbReference>
<reference evidence="3 4" key="1">
    <citation type="journal article" date="2011" name="PLoS Genet.">
        <title>Comparative genomic analysis of human fungal pathogens causing paracoccidioidomycosis.</title>
        <authorList>
            <person name="Desjardins C.A."/>
            <person name="Champion M.D."/>
            <person name="Holder J.W."/>
            <person name="Muszewska A."/>
            <person name="Goldberg J."/>
            <person name="Bailao A.M."/>
            <person name="Brigido M.M."/>
            <person name="Ferreira M.E."/>
            <person name="Garcia A.M."/>
            <person name="Grynberg M."/>
            <person name="Gujja S."/>
            <person name="Heiman D.I."/>
            <person name="Henn M.R."/>
            <person name="Kodira C.D."/>
            <person name="Leon-Narvaez H."/>
            <person name="Longo L.V."/>
            <person name="Ma L.J."/>
            <person name="Malavazi I."/>
            <person name="Matsuo A.L."/>
            <person name="Morais F.V."/>
            <person name="Pereira M."/>
            <person name="Rodriguez-Brito S."/>
            <person name="Sakthikumar S."/>
            <person name="Salem-Izacc S.M."/>
            <person name="Sykes S.M."/>
            <person name="Teixeira M.M."/>
            <person name="Vallejo M.C."/>
            <person name="Walter M.E."/>
            <person name="Yandava C."/>
            <person name="Young S."/>
            <person name="Zeng Q."/>
            <person name="Zucker J."/>
            <person name="Felipe M.S."/>
            <person name="Goldman G.H."/>
            <person name="Haas B.J."/>
            <person name="McEwen J.G."/>
            <person name="Nino-Vega G."/>
            <person name="Puccia R."/>
            <person name="San-Blas G."/>
            <person name="Soares C.M."/>
            <person name="Birren B.W."/>
            <person name="Cuomo C.A."/>
        </authorList>
    </citation>
    <scope>NUCLEOTIDE SEQUENCE [LARGE SCALE GENOMIC DNA]</scope>
    <source>
        <strain evidence="3 4">Pb18</strain>
    </source>
</reference>
<dbReference type="GeneID" id="22580423"/>
<organism evidence="3 4">
    <name type="scientific">Paracoccidioides brasiliensis (strain Pb18)</name>
    <dbReference type="NCBI Taxonomy" id="502780"/>
    <lineage>
        <taxon>Eukaryota</taxon>
        <taxon>Fungi</taxon>
        <taxon>Dikarya</taxon>
        <taxon>Ascomycota</taxon>
        <taxon>Pezizomycotina</taxon>
        <taxon>Eurotiomycetes</taxon>
        <taxon>Eurotiomycetidae</taxon>
        <taxon>Onygenales</taxon>
        <taxon>Ajellomycetaceae</taxon>
        <taxon>Paracoccidioides</taxon>
    </lineage>
</organism>
<dbReference type="STRING" id="502780.C1G166"/>
<dbReference type="GO" id="GO:0030687">
    <property type="term" value="C:preribosome, large subunit precursor"/>
    <property type="evidence" value="ECO:0007669"/>
    <property type="project" value="TreeGrafter"/>
</dbReference>
<gene>
    <name evidence="3" type="ORF">PADG_00606</name>
</gene>
<dbReference type="Pfam" id="PF04427">
    <property type="entry name" value="Brix"/>
    <property type="match status" value="1"/>
</dbReference>
<feature type="compositionally biased region" description="Acidic residues" evidence="1">
    <location>
        <begin position="411"/>
        <end position="441"/>
    </location>
</feature>
<dbReference type="FunCoup" id="C1G166">
    <property type="interactions" value="801"/>
</dbReference>
<dbReference type="GO" id="GO:0019843">
    <property type="term" value="F:rRNA binding"/>
    <property type="evidence" value="ECO:0007669"/>
    <property type="project" value="InterPro"/>
</dbReference>
<dbReference type="PANTHER" id="PTHR12661:SF5">
    <property type="entry name" value="SUPPRESSOR OF SWI4 1 HOMOLOG"/>
    <property type="match status" value="1"/>
</dbReference>
<dbReference type="Proteomes" id="UP000001628">
    <property type="component" value="Unassembled WGS sequence"/>
</dbReference>
<dbReference type="GO" id="GO:0006364">
    <property type="term" value="P:rRNA processing"/>
    <property type="evidence" value="ECO:0007669"/>
    <property type="project" value="InterPro"/>
</dbReference>
<dbReference type="OMA" id="KDYTVMT"/>
<evidence type="ECO:0000313" key="3">
    <source>
        <dbReference type="EMBL" id="EEH44317.2"/>
    </source>
</evidence>
<dbReference type="PROSITE" id="PS50833">
    <property type="entry name" value="BRIX"/>
    <property type="match status" value="1"/>
</dbReference>
<dbReference type="EMBL" id="KN275957">
    <property type="protein sequence ID" value="EEH44317.2"/>
    <property type="molecule type" value="Genomic_DNA"/>
</dbReference>
<feature type="region of interest" description="Disordered" evidence="1">
    <location>
        <begin position="373"/>
        <end position="445"/>
    </location>
</feature>
<dbReference type="VEuPathDB" id="FungiDB:PADG_00606"/>
<accession>C1G166</accession>
<dbReference type="InterPro" id="IPR045112">
    <property type="entry name" value="PPAN-like"/>
</dbReference>
<feature type="compositionally biased region" description="Basic and acidic residues" evidence="1">
    <location>
        <begin position="373"/>
        <end position="410"/>
    </location>
</feature>
<feature type="domain" description="Brix" evidence="2">
    <location>
        <begin position="35"/>
        <end position="350"/>
    </location>
</feature>
<feature type="compositionally biased region" description="Low complexity" evidence="1">
    <location>
        <begin position="14"/>
        <end position="28"/>
    </location>
</feature>
<protein>
    <recommendedName>
        <fullName evidence="2">Brix domain-containing protein</fullName>
    </recommendedName>
</protein>
<dbReference type="HOGENOM" id="CLU_026936_2_0_1"/>
<dbReference type="OrthoDB" id="10261452at2759"/>